<comment type="caution">
    <text evidence="1">The sequence shown here is derived from an EMBL/GenBank/DDBJ whole genome shotgun (WGS) entry which is preliminary data.</text>
</comment>
<name>A0AAN9E8M0_CROPI</name>
<gene>
    <name evidence="1" type="ORF">RIF29_42152</name>
</gene>
<dbReference type="Proteomes" id="UP001372338">
    <property type="component" value="Unassembled WGS sequence"/>
</dbReference>
<sequence length="71" mass="8101">MNSWPLLISKLKRENVIPHACTGLYRKLAVGRRLAWLRDSKVDDCSLDLKVDLTTRLLGIRLDKHFLAANA</sequence>
<keyword evidence="2" id="KW-1185">Reference proteome</keyword>
<protein>
    <submittedName>
        <fullName evidence="1">Uncharacterized protein</fullName>
    </submittedName>
</protein>
<evidence type="ECO:0000313" key="2">
    <source>
        <dbReference type="Proteomes" id="UP001372338"/>
    </source>
</evidence>
<reference evidence="1 2" key="1">
    <citation type="submission" date="2024-01" db="EMBL/GenBank/DDBJ databases">
        <title>The genomes of 5 underutilized Papilionoideae crops provide insights into root nodulation and disease resistanc.</title>
        <authorList>
            <person name="Yuan L."/>
        </authorList>
    </citation>
    <scope>NUCLEOTIDE SEQUENCE [LARGE SCALE GENOMIC DNA]</scope>
    <source>
        <strain evidence="1">ZHUSHIDOU_FW_LH</strain>
        <tissue evidence="1">Leaf</tissue>
    </source>
</reference>
<organism evidence="1 2">
    <name type="scientific">Crotalaria pallida</name>
    <name type="common">Smooth rattlebox</name>
    <name type="synonym">Crotalaria striata</name>
    <dbReference type="NCBI Taxonomy" id="3830"/>
    <lineage>
        <taxon>Eukaryota</taxon>
        <taxon>Viridiplantae</taxon>
        <taxon>Streptophyta</taxon>
        <taxon>Embryophyta</taxon>
        <taxon>Tracheophyta</taxon>
        <taxon>Spermatophyta</taxon>
        <taxon>Magnoliopsida</taxon>
        <taxon>eudicotyledons</taxon>
        <taxon>Gunneridae</taxon>
        <taxon>Pentapetalae</taxon>
        <taxon>rosids</taxon>
        <taxon>fabids</taxon>
        <taxon>Fabales</taxon>
        <taxon>Fabaceae</taxon>
        <taxon>Papilionoideae</taxon>
        <taxon>50 kb inversion clade</taxon>
        <taxon>genistoids sensu lato</taxon>
        <taxon>core genistoids</taxon>
        <taxon>Crotalarieae</taxon>
        <taxon>Crotalaria</taxon>
    </lineage>
</organism>
<evidence type="ECO:0000313" key="1">
    <source>
        <dbReference type="EMBL" id="KAK7247272.1"/>
    </source>
</evidence>
<proteinExistence type="predicted"/>
<dbReference type="EMBL" id="JAYWIO010000008">
    <property type="protein sequence ID" value="KAK7247272.1"/>
    <property type="molecule type" value="Genomic_DNA"/>
</dbReference>
<accession>A0AAN9E8M0</accession>
<dbReference type="AlphaFoldDB" id="A0AAN9E8M0"/>